<proteinExistence type="predicted"/>
<keyword evidence="2" id="KW-0732">Signal</keyword>
<evidence type="ECO:0000256" key="1">
    <source>
        <dbReference type="SAM" id="MobiDB-lite"/>
    </source>
</evidence>
<feature type="chain" id="PRO_5019212298" evidence="2">
    <location>
        <begin position="18"/>
        <end position="91"/>
    </location>
</feature>
<evidence type="ECO:0000313" key="3">
    <source>
        <dbReference type="Ensembl" id="ENSUAMP00000013482.1"/>
    </source>
</evidence>
<name>A0A452R5C2_URSAM</name>
<feature type="compositionally biased region" description="Low complexity" evidence="1">
    <location>
        <begin position="77"/>
        <end position="91"/>
    </location>
</feature>
<keyword evidence="4" id="KW-1185">Reference proteome</keyword>
<feature type="region of interest" description="Disordered" evidence="1">
    <location>
        <begin position="46"/>
        <end position="91"/>
    </location>
</feature>
<protein>
    <submittedName>
        <fullName evidence="3">Uncharacterized protein</fullName>
    </submittedName>
</protein>
<reference evidence="3" key="3">
    <citation type="submission" date="2025-09" db="UniProtKB">
        <authorList>
            <consortium name="Ensembl"/>
        </authorList>
    </citation>
    <scope>IDENTIFICATION</scope>
</reference>
<dbReference type="Proteomes" id="UP000291022">
    <property type="component" value="Unassembled WGS sequence"/>
</dbReference>
<reference evidence="3" key="2">
    <citation type="submission" date="2025-08" db="UniProtKB">
        <authorList>
            <consortium name="Ensembl"/>
        </authorList>
    </citation>
    <scope>IDENTIFICATION</scope>
</reference>
<evidence type="ECO:0000256" key="2">
    <source>
        <dbReference type="SAM" id="SignalP"/>
    </source>
</evidence>
<dbReference type="GeneTree" id="ENSGT00940000156306"/>
<reference evidence="4" key="1">
    <citation type="submission" date="2016-06" db="EMBL/GenBank/DDBJ databases">
        <title>De novo assembly and RNA-Seq shows season-dependent expression and editing in black bear kidneys.</title>
        <authorList>
            <person name="Korstanje R."/>
            <person name="Srivastava A."/>
            <person name="Sarsani V.K."/>
            <person name="Sheehan S.M."/>
            <person name="Seger R.L."/>
            <person name="Barter M.E."/>
            <person name="Lindqvist C."/>
            <person name="Brody L.C."/>
            <person name="Mullikin J.C."/>
        </authorList>
    </citation>
    <scope>NUCLEOTIDE SEQUENCE [LARGE SCALE GENOMIC DNA]</scope>
</reference>
<dbReference type="STRING" id="9643.ENSUAMP00000013482"/>
<dbReference type="AlphaFoldDB" id="A0A452R5C2"/>
<sequence>PLLIFLIHFAPPFFSSATVEAIEADEAIKGFSPQHKITSFEEAKGLDRINERMPPRRDAMPSDANLNSINKALASETNGTDSNGSNSSNIQ</sequence>
<evidence type="ECO:0000313" key="4">
    <source>
        <dbReference type="Proteomes" id="UP000291022"/>
    </source>
</evidence>
<organism evidence="3 4">
    <name type="scientific">Ursus americanus</name>
    <name type="common">American black bear</name>
    <name type="synonym">Euarctos americanus</name>
    <dbReference type="NCBI Taxonomy" id="9643"/>
    <lineage>
        <taxon>Eukaryota</taxon>
        <taxon>Metazoa</taxon>
        <taxon>Chordata</taxon>
        <taxon>Craniata</taxon>
        <taxon>Vertebrata</taxon>
        <taxon>Euteleostomi</taxon>
        <taxon>Mammalia</taxon>
        <taxon>Eutheria</taxon>
        <taxon>Laurasiatheria</taxon>
        <taxon>Carnivora</taxon>
        <taxon>Caniformia</taxon>
        <taxon>Ursidae</taxon>
        <taxon>Ursus</taxon>
    </lineage>
</organism>
<accession>A0A452R5C2</accession>
<feature type="signal peptide" evidence="2">
    <location>
        <begin position="1"/>
        <end position="17"/>
    </location>
</feature>
<dbReference type="Ensembl" id="ENSUAMT00000015116.1">
    <property type="protein sequence ID" value="ENSUAMP00000013482.1"/>
    <property type="gene ID" value="ENSUAMG00000010833.1"/>
</dbReference>
<feature type="compositionally biased region" description="Basic and acidic residues" evidence="1">
    <location>
        <begin position="46"/>
        <end position="60"/>
    </location>
</feature>